<proteinExistence type="predicted"/>
<dbReference type="Gene3D" id="3.30.2310.20">
    <property type="entry name" value="RelE-like"/>
    <property type="match status" value="1"/>
</dbReference>
<dbReference type="STRING" id="69322.SAMN05443669_103011"/>
<accession>A0A1M7HSC3</accession>
<evidence type="ECO:0008006" key="3">
    <source>
        <dbReference type="Google" id="ProtNLM"/>
    </source>
</evidence>
<evidence type="ECO:0000313" key="1">
    <source>
        <dbReference type="EMBL" id="SHM31416.1"/>
    </source>
</evidence>
<dbReference type="EMBL" id="FRBU01000030">
    <property type="protein sequence ID" value="SHM31416.1"/>
    <property type="molecule type" value="Genomic_DNA"/>
</dbReference>
<evidence type="ECO:0000313" key="2">
    <source>
        <dbReference type="Proteomes" id="UP000184260"/>
    </source>
</evidence>
<reference evidence="2" key="1">
    <citation type="submission" date="2016-11" db="EMBL/GenBank/DDBJ databases">
        <authorList>
            <person name="Varghese N."/>
            <person name="Submissions S."/>
        </authorList>
    </citation>
    <scope>NUCLEOTIDE SEQUENCE [LARGE SCALE GENOMIC DNA]</scope>
    <source>
        <strain evidence="2">DSM 3661</strain>
    </source>
</reference>
<gene>
    <name evidence="1" type="ORF">SAMN05443669_103011</name>
</gene>
<dbReference type="InterPro" id="IPR035093">
    <property type="entry name" value="RelE/ParE_toxin_dom_sf"/>
</dbReference>
<dbReference type="AlphaFoldDB" id="A0A1M7HSC3"/>
<keyword evidence="2" id="KW-1185">Reference proteome</keyword>
<sequence>MALKIKWTPQADNGLANVIEYLEAEWTFREILQLEENINQVTNQISLFPDLYPKSETFKNLHKAIVDKNNYLVYQVNYKKSSIEIINFRGTKQKPKY</sequence>
<dbReference type="Proteomes" id="UP000184260">
    <property type="component" value="Unassembled WGS sequence"/>
</dbReference>
<dbReference type="RefSeq" id="WP_073354427.1">
    <property type="nucleotide sequence ID" value="NZ_FRBU01000030.1"/>
</dbReference>
<protein>
    <recommendedName>
        <fullName evidence="3">Plasmid stabilization system protein ParE</fullName>
    </recommendedName>
</protein>
<name>A0A1M7HSC3_9FLAO</name>
<organism evidence="1 2">
    <name type="scientific">Flavobacterium xanthum</name>
    <dbReference type="NCBI Taxonomy" id="69322"/>
    <lineage>
        <taxon>Bacteria</taxon>
        <taxon>Pseudomonadati</taxon>
        <taxon>Bacteroidota</taxon>
        <taxon>Flavobacteriia</taxon>
        <taxon>Flavobacteriales</taxon>
        <taxon>Flavobacteriaceae</taxon>
        <taxon>Flavobacterium</taxon>
    </lineage>
</organism>
<dbReference type="OrthoDB" id="963196at2"/>